<reference evidence="2" key="1">
    <citation type="submission" date="2024-01" db="EMBL/GenBank/DDBJ databases">
        <authorList>
            <person name="Webb A."/>
        </authorList>
    </citation>
    <scope>NUCLEOTIDE SEQUENCE</scope>
    <source>
        <strain evidence="2">Pm1</strain>
    </source>
</reference>
<protein>
    <submittedName>
        <fullName evidence="2">Uncharacterized protein</fullName>
    </submittedName>
</protein>
<name>A0AAV1UPL4_9STRA</name>
<dbReference type="AlphaFoldDB" id="A0AAV1UPL4"/>
<dbReference type="Proteomes" id="UP001162060">
    <property type="component" value="Unassembled WGS sequence"/>
</dbReference>
<dbReference type="EMBL" id="CAKLBY020000224">
    <property type="protein sequence ID" value="CAK7936531.1"/>
    <property type="molecule type" value="Genomic_DNA"/>
</dbReference>
<evidence type="ECO:0000313" key="2">
    <source>
        <dbReference type="EMBL" id="CAK7936531.1"/>
    </source>
</evidence>
<evidence type="ECO:0000313" key="3">
    <source>
        <dbReference type="Proteomes" id="UP001162060"/>
    </source>
</evidence>
<feature type="coiled-coil region" evidence="1">
    <location>
        <begin position="24"/>
        <end position="58"/>
    </location>
</feature>
<proteinExistence type="predicted"/>
<gene>
    <name evidence="2" type="ORF">PM001_LOCUS21681</name>
</gene>
<evidence type="ECO:0000256" key="1">
    <source>
        <dbReference type="SAM" id="Coils"/>
    </source>
</evidence>
<organism evidence="2 3">
    <name type="scientific">Peronospora matthiolae</name>
    <dbReference type="NCBI Taxonomy" id="2874970"/>
    <lineage>
        <taxon>Eukaryota</taxon>
        <taxon>Sar</taxon>
        <taxon>Stramenopiles</taxon>
        <taxon>Oomycota</taxon>
        <taxon>Peronosporomycetes</taxon>
        <taxon>Peronosporales</taxon>
        <taxon>Peronosporaceae</taxon>
        <taxon>Peronospora</taxon>
    </lineage>
</organism>
<accession>A0AAV1UPL4</accession>
<sequence>MEIGVPNEEHEKVIVELSGLRETISKTQSALSAAQARVQELESTHTQTEAQLDLLIQS</sequence>
<comment type="caution">
    <text evidence="2">The sequence shown here is derived from an EMBL/GenBank/DDBJ whole genome shotgun (WGS) entry which is preliminary data.</text>
</comment>
<keyword evidence="1" id="KW-0175">Coiled coil</keyword>